<proteinExistence type="predicted"/>
<sequence length="466" mass="52897">MCEFIHYYDKFYHISCKIISQGSDLFDDRNYDHGFFYNINHTENYYITCEMQPHSLIVNELNKTKYGLNIDINNSERKEGLSLLQKLNLEKDLERVLPSYLTQYHTSNREIRMYPDRNLNSPYGHNTQTISIGDRQTNFDNSFPKQVGVGYYTNNVTSSQQGNFNSIPQQILKRPGNNGNANSFCGNIGNNVLITNSQGNGFHQPINPFSTSAAPLNRVIHNVTSNSQQQIDFNNISQHITDREMGSNYYGNLNSFHGSIVNNTPVTQSVLTTDINHGNDSQNVNGTRNFAYACQQVDLNINYRDTDSHGGNIRNNMMTTQANGLTYDYQDINDIHQVTQSNNNCGNSHNENIENNVTTSQANGLTCDHQNINDIHQVNHINNNYRGTDSHDENIENNVTTSQANGLTCAHQDINDIHQVNHINNNYSSTDSHNENIENNVTTTQANDLTCDRQDVNDINQIRCHI</sequence>
<comment type="caution">
    <text evidence="1">The sequence shown here is derived from an EMBL/GenBank/DDBJ whole genome shotgun (WGS) entry which is preliminary data.</text>
</comment>
<gene>
    <name evidence="1" type="ORF">CHRIB12_LOCUS16044</name>
</gene>
<evidence type="ECO:0000313" key="2">
    <source>
        <dbReference type="Proteomes" id="UP000684084"/>
    </source>
</evidence>
<dbReference type="AlphaFoldDB" id="A0A2I1EPI3"/>
<protein>
    <submittedName>
        <fullName evidence="1">Uncharacterized protein</fullName>
    </submittedName>
</protein>
<evidence type="ECO:0000313" key="1">
    <source>
        <dbReference type="EMBL" id="CAB5378069.1"/>
    </source>
</evidence>
<dbReference type="Proteomes" id="UP000684084">
    <property type="component" value="Unassembled WGS sequence"/>
</dbReference>
<dbReference type="EMBL" id="CAGKOT010000038">
    <property type="protein sequence ID" value="CAB5378069.1"/>
    <property type="molecule type" value="Genomic_DNA"/>
</dbReference>
<dbReference type="VEuPathDB" id="FungiDB:RhiirA1_523814"/>
<dbReference type="VEuPathDB" id="FungiDB:FUN_007702"/>
<dbReference type="OrthoDB" id="2315924at2759"/>
<organism evidence="1 2">
    <name type="scientific">Rhizophagus irregularis</name>
    <dbReference type="NCBI Taxonomy" id="588596"/>
    <lineage>
        <taxon>Eukaryota</taxon>
        <taxon>Fungi</taxon>
        <taxon>Fungi incertae sedis</taxon>
        <taxon>Mucoromycota</taxon>
        <taxon>Glomeromycotina</taxon>
        <taxon>Glomeromycetes</taxon>
        <taxon>Glomerales</taxon>
        <taxon>Glomeraceae</taxon>
        <taxon>Rhizophagus</taxon>
    </lineage>
</organism>
<accession>A0A2I1EPI3</accession>
<name>A0A2I1EPI3_9GLOM</name>
<reference evidence="1" key="1">
    <citation type="submission" date="2020-05" db="EMBL/GenBank/DDBJ databases">
        <authorList>
            <person name="Rincon C."/>
            <person name="Sanders R I."/>
            <person name="Robbins C."/>
            <person name="Chaturvedi A."/>
        </authorList>
    </citation>
    <scope>NUCLEOTIDE SEQUENCE</scope>
    <source>
        <strain evidence="1">CHB12</strain>
    </source>
</reference>
<dbReference type="VEuPathDB" id="FungiDB:RhiirFUN_009086"/>